<reference evidence="1 2" key="1">
    <citation type="submission" date="2022-11" db="EMBL/GenBank/DDBJ databases">
        <title>Genome sequencing of Acetobacter type strain.</title>
        <authorList>
            <person name="Heo J."/>
            <person name="Lee D."/>
            <person name="Han B.-H."/>
            <person name="Hong S.-B."/>
            <person name="Kwon S.-W."/>
        </authorList>
    </citation>
    <scope>NUCLEOTIDE SEQUENCE [LARGE SCALE GENOMIC DNA]</scope>
    <source>
        <strain evidence="1 2">KACC 21251</strain>
    </source>
</reference>
<dbReference type="InterPro" id="IPR037026">
    <property type="entry name" value="Vgr_OB-fold_dom_sf"/>
</dbReference>
<dbReference type="Proteomes" id="UP001526446">
    <property type="component" value="Unassembled WGS sequence"/>
</dbReference>
<dbReference type="InterPro" id="IPR044033">
    <property type="entry name" value="GpV-like_apex"/>
</dbReference>
<dbReference type="Pfam" id="PF18946">
    <property type="entry name" value="Apex"/>
    <property type="match status" value="1"/>
</dbReference>
<dbReference type="RefSeq" id="WP_242007409.1">
    <property type="nucleotide sequence ID" value="NZ_JAPIUX010000029.1"/>
</dbReference>
<keyword evidence="2" id="KW-1185">Reference proteome</keyword>
<name>A0ABT3QAE5_9PROT</name>
<sequence>MSGADQSAYLGQAQASDTTGHVNPVLFAIRQQMARMAGAMLVQVKAVSATGLEPVGFVDALPMVHQVNGRGMPTPMPMIYNLPYLRLQGGQSAVIVDPAIDDIGLAVFASRDISNIKQVRAPSSPGSHRIHSWSDGLYIGGFLNGIPEEYIWLTGSGVKVQTKGEFSVSASKATFNCDITTSGDVKAGSISLMEHTHPGVQPGNGTTGTAE</sequence>
<accession>A0ABT3QAE5</accession>
<evidence type="ECO:0000313" key="1">
    <source>
        <dbReference type="EMBL" id="MCX2562216.1"/>
    </source>
</evidence>
<proteinExistence type="predicted"/>
<protein>
    <submittedName>
        <fullName evidence="1">Baseplate assembly protein</fullName>
    </submittedName>
</protein>
<comment type="caution">
    <text evidence="1">The sequence shown here is derived from an EMBL/GenBank/DDBJ whole genome shotgun (WGS) entry which is preliminary data.</text>
</comment>
<gene>
    <name evidence="1" type="ORF">OQ252_12545</name>
</gene>
<dbReference type="EMBL" id="JAPIUX010000029">
    <property type="protein sequence ID" value="MCX2562216.1"/>
    <property type="molecule type" value="Genomic_DNA"/>
</dbReference>
<organism evidence="1 2">
    <name type="scientific">Acetobacter farinalis</name>
    <dbReference type="NCBI Taxonomy" id="1260984"/>
    <lineage>
        <taxon>Bacteria</taxon>
        <taxon>Pseudomonadati</taxon>
        <taxon>Pseudomonadota</taxon>
        <taxon>Alphaproteobacteria</taxon>
        <taxon>Acetobacterales</taxon>
        <taxon>Acetobacteraceae</taxon>
        <taxon>Acetobacter</taxon>
    </lineage>
</organism>
<dbReference type="Gene3D" id="2.40.50.230">
    <property type="entry name" value="Gp5 N-terminal domain"/>
    <property type="match status" value="1"/>
</dbReference>
<evidence type="ECO:0000313" key="2">
    <source>
        <dbReference type="Proteomes" id="UP001526446"/>
    </source>
</evidence>